<dbReference type="PANTHER" id="PTHR11933">
    <property type="entry name" value="TRNA 5-METHYLAMINOMETHYL-2-THIOURIDYLATE -METHYLTRANSFERASE"/>
    <property type="match status" value="1"/>
</dbReference>
<evidence type="ECO:0000256" key="7">
    <source>
        <dbReference type="ARBA" id="ARBA00022884"/>
    </source>
</evidence>
<keyword evidence="6 10" id="KW-0067">ATP-binding</keyword>
<evidence type="ECO:0000256" key="8">
    <source>
        <dbReference type="ARBA" id="ARBA00023157"/>
    </source>
</evidence>
<dbReference type="Gene3D" id="2.30.30.280">
    <property type="entry name" value="Adenine nucleotide alpha hydrolases-like domains"/>
    <property type="match status" value="1"/>
</dbReference>
<evidence type="ECO:0000256" key="9">
    <source>
        <dbReference type="ARBA" id="ARBA00051542"/>
    </source>
</evidence>
<comment type="similarity">
    <text evidence="10">Belongs to the MnmA/TRMU family.</text>
</comment>
<dbReference type="FunFam" id="2.40.30.10:FF:000023">
    <property type="entry name" value="tRNA-specific 2-thiouridylase MnmA"/>
    <property type="match status" value="1"/>
</dbReference>
<feature type="active site" description="Nucleophile" evidence="10">
    <location>
        <position position="104"/>
    </location>
</feature>
<evidence type="ECO:0000256" key="3">
    <source>
        <dbReference type="ARBA" id="ARBA00022679"/>
    </source>
</evidence>
<dbReference type="AlphaFoldDB" id="A0A1B2I2C5"/>
<dbReference type="InterPro" id="IPR023382">
    <property type="entry name" value="MnmA-like_central_sf"/>
</dbReference>
<keyword evidence="2 10" id="KW-0820">tRNA-binding</keyword>
<dbReference type="GO" id="GO:0005524">
    <property type="term" value="F:ATP binding"/>
    <property type="evidence" value="ECO:0007669"/>
    <property type="project" value="UniProtKB-KW"/>
</dbReference>
<dbReference type="EC" id="2.8.1.13" evidence="10"/>
<dbReference type="Pfam" id="PF20258">
    <property type="entry name" value="tRNA_Me_trans_C"/>
    <property type="match status" value="1"/>
</dbReference>
<evidence type="ECO:0000256" key="5">
    <source>
        <dbReference type="ARBA" id="ARBA00022741"/>
    </source>
</evidence>
<proteinExistence type="inferred from homology"/>
<evidence type="ECO:0000256" key="4">
    <source>
        <dbReference type="ARBA" id="ARBA00022694"/>
    </source>
</evidence>
<dbReference type="FunFam" id="2.30.30.280:FF:000001">
    <property type="entry name" value="tRNA-specific 2-thiouridylase MnmA"/>
    <property type="match status" value="1"/>
</dbReference>
<protein>
    <recommendedName>
        <fullName evidence="10">tRNA-specific 2-thiouridylase MnmA</fullName>
        <ecNumber evidence="10">2.8.1.13</ecNumber>
    </recommendedName>
</protein>
<dbReference type="CDD" id="cd01998">
    <property type="entry name" value="MnmA_TRMU-like"/>
    <property type="match status" value="1"/>
</dbReference>
<feature type="binding site" evidence="10">
    <location>
        <position position="128"/>
    </location>
    <ligand>
        <name>ATP</name>
        <dbReference type="ChEBI" id="CHEBI:30616"/>
    </ligand>
</feature>
<dbReference type="SUPFAM" id="SSF52402">
    <property type="entry name" value="Adenine nucleotide alpha hydrolases-like"/>
    <property type="match status" value="1"/>
</dbReference>
<evidence type="ECO:0000313" key="14">
    <source>
        <dbReference type="Proteomes" id="UP000093044"/>
    </source>
</evidence>
<dbReference type="InterPro" id="IPR046885">
    <property type="entry name" value="MnmA-like_C"/>
</dbReference>
<comment type="subcellular location">
    <subcellularLocation>
        <location evidence="10">Cytoplasm</location>
    </subcellularLocation>
</comment>
<evidence type="ECO:0000256" key="1">
    <source>
        <dbReference type="ARBA" id="ARBA00022490"/>
    </source>
</evidence>
<dbReference type="Proteomes" id="UP000093044">
    <property type="component" value="Chromosome"/>
</dbReference>
<keyword evidence="8" id="KW-1015">Disulfide bond</keyword>
<sequence length="358" mass="39862">MNGKRALIAMSGGVDSSVAAFLTKEEGFDCAGATMKLFSNEDIGVEGESRCCSLDDVEDARSVANRLGIPFFVFNFSDNFRREVIERFIAAYKSGATPNPCIDCNRFLKFDKFFSRAKELDIGHIVTGHYAAVYYDTASRRWGLKKGTDESKDQSYVLYSLTQEQLAHTLLPLGGMSKTEVREIARDNGFINAKKRESQDICFVPDGDYAAFIERYTGEPNRPGNFVDGEGRVLGRHRGFVRYTIGQRRGLGLSLREPLYVCAKRAADNTVILGRGEELFSKSLTASGINLIACERISSPLRLRAKVRYKQREQWATVEQTAEDRLRVDFDEPQRAVTPGQAVVFYDGSCVVGGGTIE</sequence>
<dbReference type="Pfam" id="PF20259">
    <property type="entry name" value="tRNA_Me_trans_M"/>
    <property type="match status" value="1"/>
</dbReference>
<feature type="region of interest" description="Interaction with tRNA" evidence="10">
    <location>
        <begin position="308"/>
        <end position="309"/>
    </location>
</feature>
<evidence type="ECO:0000259" key="11">
    <source>
        <dbReference type="Pfam" id="PF20258"/>
    </source>
</evidence>
<comment type="function">
    <text evidence="10">Catalyzes the 2-thiolation of uridine at the wobble position (U34) of tRNA, leading to the formation of s(2)U34.</text>
</comment>
<organism evidence="13 14">
    <name type="scientific">Cloacibacillus porcorum</name>
    <dbReference type="NCBI Taxonomy" id="1197717"/>
    <lineage>
        <taxon>Bacteria</taxon>
        <taxon>Thermotogati</taxon>
        <taxon>Synergistota</taxon>
        <taxon>Synergistia</taxon>
        <taxon>Synergistales</taxon>
        <taxon>Synergistaceae</taxon>
        <taxon>Cloacibacillus</taxon>
    </lineage>
</organism>
<dbReference type="Gene3D" id="2.40.30.10">
    <property type="entry name" value="Translation factors"/>
    <property type="match status" value="1"/>
</dbReference>
<dbReference type="EMBL" id="CP016757">
    <property type="protein sequence ID" value="ANZ44113.1"/>
    <property type="molecule type" value="Genomic_DNA"/>
</dbReference>
<keyword evidence="1 10" id="KW-0963">Cytoplasm</keyword>
<dbReference type="KEGG" id="cpor:BED41_02805"/>
<evidence type="ECO:0000256" key="2">
    <source>
        <dbReference type="ARBA" id="ARBA00022555"/>
    </source>
</evidence>
<dbReference type="GO" id="GO:0000049">
    <property type="term" value="F:tRNA binding"/>
    <property type="evidence" value="ECO:0007669"/>
    <property type="project" value="UniProtKB-KW"/>
</dbReference>
<evidence type="ECO:0000259" key="12">
    <source>
        <dbReference type="Pfam" id="PF20259"/>
    </source>
</evidence>
<dbReference type="InterPro" id="IPR004506">
    <property type="entry name" value="MnmA-like"/>
</dbReference>
<gene>
    <name evidence="10" type="primary">mnmA</name>
    <name evidence="13" type="ORF">BED41_02805</name>
</gene>
<feature type="region of interest" description="Interaction with tRNA" evidence="10">
    <location>
        <begin position="152"/>
        <end position="154"/>
    </location>
</feature>
<dbReference type="NCBIfam" id="NF001138">
    <property type="entry name" value="PRK00143.1"/>
    <property type="match status" value="1"/>
</dbReference>
<dbReference type="GO" id="GO:0103016">
    <property type="term" value="F:tRNA-uridine 2-sulfurtransferase activity"/>
    <property type="evidence" value="ECO:0007669"/>
    <property type="project" value="UniProtKB-EC"/>
</dbReference>
<comment type="catalytic activity">
    <reaction evidence="9 10">
        <text>S-sulfanyl-L-cysteinyl-[protein] + uridine(34) in tRNA + AH2 + ATP = 2-thiouridine(34) in tRNA + L-cysteinyl-[protein] + A + AMP + diphosphate + H(+)</text>
        <dbReference type="Rhea" id="RHEA:47032"/>
        <dbReference type="Rhea" id="RHEA-COMP:10131"/>
        <dbReference type="Rhea" id="RHEA-COMP:11726"/>
        <dbReference type="Rhea" id="RHEA-COMP:11727"/>
        <dbReference type="Rhea" id="RHEA-COMP:11728"/>
        <dbReference type="ChEBI" id="CHEBI:13193"/>
        <dbReference type="ChEBI" id="CHEBI:15378"/>
        <dbReference type="ChEBI" id="CHEBI:17499"/>
        <dbReference type="ChEBI" id="CHEBI:29950"/>
        <dbReference type="ChEBI" id="CHEBI:30616"/>
        <dbReference type="ChEBI" id="CHEBI:33019"/>
        <dbReference type="ChEBI" id="CHEBI:61963"/>
        <dbReference type="ChEBI" id="CHEBI:65315"/>
        <dbReference type="ChEBI" id="CHEBI:87170"/>
        <dbReference type="ChEBI" id="CHEBI:456215"/>
        <dbReference type="EC" id="2.8.1.13"/>
    </reaction>
</comment>
<dbReference type="NCBIfam" id="TIGR00420">
    <property type="entry name" value="trmU"/>
    <property type="match status" value="1"/>
</dbReference>
<dbReference type="GeneID" id="83056782"/>
<dbReference type="STRING" id="1197717.BED41_02805"/>
<feature type="domain" description="tRNA-specific 2-thiouridylase MnmA-like C-terminal" evidence="11">
    <location>
        <begin position="282"/>
        <end position="357"/>
    </location>
</feature>
<dbReference type="HAMAP" id="MF_00144">
    <property type="entry name" value="tRNA_thiouridyl_MnmA"/>
    <property type="match status" value="1"/>
</dbReference>
<dbReference type="OrthoDB" id="9800696at2"/>
<comment type="caution">
    <text evidence="10">Lacks conserved residue(s) required for the propagation of feature annotation.</text>
</comment>
<keyword evidence="5 10" id="KW-0547">Nucleotide-binding</keyword>
<feature type="binding site" evidence="10">
    <location>
        <position position="35"/>
    </location>
    <ligand>
        <name>ATP</name>
        <dbReference type="ChEBI" id="CHEBI:30616"/>
    </ligand>
</feature>
<feature type="site" description="Interaction with tRNA" evidence="10">
    <location>
        <position position="129"/>
    </location>
</feature>
<dbReference type="Gene3D" id="3.40.50.620">
    <property type="entry name" value="HUPs"/>
    <property type="match status" value="1"/>
</dbReference>
<dbReference type="Pfam" id="PF03054">
    <property type="entry name" value="tRNA_Me_trans"/>
    <property type="match status" value="1"/>
</dbReference>
<dbReference type="PANTHER" id="PTHR11933:SF5">
    <property type="entry name" value="MITOCHONDRIAL TRNA-SPECIFIC 2-THIOURIDYLASE 1"/>
    <property type="match status" value="1"/>
</dbReference>
<feature type="domain" description="tRNA-specific 2-thiouridylase MnmA-like central" evidence="12">
    <location>
        <begin position="211"/>
        <end position="275"/>
    </location>
</feature>
<dbReference type="InterPro" id="IPR046884">
    <property type="entry name" value="MnmA-like_central"/>
</dbReference>
<evidence type="ECO:0000256" key="6">
    <source>
        <dbReference type="ARBA" id="ARBA00022840"/>
    </source>
</evidence>
<evidence type="ECO:0000256" key="10">
    <source>
        <dbReference type="HAMAP-Rule" id="MF_00144"/>
    </source>
</evidence>
<accession>A0A1B2I2C5</accession>
<reference evidence="13" key="1">
    <citation type="submission" date="2016-08" db="EMBL/GenBank/DDBJ databases">
        <title>Complete genome of Cloacibacillus porcorum.</title>
        <authorList>
            <person name="Looft T."/>
            <person name="Bayles D.O."/>
            <person name="Alt D.P."/>
        </authorList>
    </citation>
    <scope>NUCLEOTIDE SEQUENCE [LARGE SCALE GENOMIC DNA]</scope>
    <source>
        <strain evidence="13">CL-84</strain>
    </source>
</reference>
<dbReference type="InterPro" id="IPR014729">
    <property type="entry name" value="Rossmann-like_a/b/a_fold"/>
</dbReference>
<keyword evidence="7 10" id="KW-0694">RNA-binding</keyword>
<dbReference type="GO" id="GO:0005737">
    <property type="term" value="C:cytoplasm"/>
    <property type="evidence" value="ECO:0007669"/>
    <property type="project" value="UniProtKB-SubCell"/>
</dbReference>
<dbReference type="FunFam" id="3.40.50.620:FF:000115">
    <property type="entry name" value="tRNA-specific 2-thiouridylase MnmA"/>
    <property type="match status" value="1"/>
</dbReference>
<keyword evidence="4 10" id="KW-0819">tRNA processing</keyword>
<name>A0A1B2I2C5_9BACT</name>
<keyword evidence="3 10" id="KW-0808">Transferase</keyword>
<evidence type="ECO:0000313" key="13">
    <source>
        <dbReference type="EMBL" id="ANZ44113.1"/>
    </source>
</evidence>
<feature type="site" description="Interaction with tRNA" evidence="10">
    <location>
        <position position="341"/>
    </location>
</feature>
<dbReference type="RefSeq" id="WP_066742848.1">
    <property type="nucleotide sequence ID" value="NZ_CP016757.1"/>
</dbReference>
<feature type="active site" description="Cysteine persulfide intermediate" evidence="10">
    <location>
        <position position="202"/>
    </location>
</feature>
<dbReference type="GO" id="GO:0002143">
    <property type="term" value="P:tRNA wobble position uridine thiolation"/>
    <property type="evidence" value="ECO:0007669"/>
    <property type="project" value="TreeGrafter"/>
</dbReference>
<feature type="binding site" evidence="10">
    <location>
        <begin position="9"/>
        <end position="16"/>
    </location>
    <ligand>
        <name>ATP</name>
        <dbReference type="ChEBI" id="CHEBI:30616"/>
    </ligand>
</feature>
<keyword evidence="14" id="KW-1185">Reference proteome</keyword>